<keyword evidence="1" id="KW-0812">Transmembrane</keyword>
<dbReference type="NCBIfam" id="TIGR02595">
    <property type="entry name" value="PEP_CTERM"/>
    <property type="match status" value="1"/>
</dbReference>
<evidence type="ECO:0000313" key="5">
    <source>
        <dbReference type="Proteomes" id="UP000479335"/>
    </source>
</evidence>
<dbReference type="RefSeq" id="WP_161006095.1">
    <property type="nucleotide sequence ID" value="NZ_WWCN01000004.1"/>
</dbReference>
<evidence type="ECO:0000259" key="3">
    <source>
        <dbReference type="Pfam" id="PF07589"/>
    </source>
</evidence>
<evidence type="ECO:0000313" key="4">
    <source>
        <dbReference type="EMBL" id="MYM22593.1"/>
    </source>
</evidence>
<name>A0A6L8K516_9BURK</name>
<feature type="transmembrane region" description="Helical" evidence="1">
    <location>
        <begin position="207"/>
        <end position="224"/>
    </location>
</feature>
<feature type="signal peptide" evidence="2">
    <location>
        <begin position="1"/>
        <end position="26"/>
    </location>
</feature>
<dbReference type="Pfam" id="PF07589">
    <property type="entry name" value="PEP-CTERM"/>
    <property type="match status" value="1"/>
</dbReference>
<organism evidence="4 5">
    <name type="scientific">Duganella flavida</name>
    <dbReference type="NCBI Taxonomy" id="2692175"/>
    <lineage>
        <taxon>Bacteria</taxon>
        <taxon>Pseudomonadati</taxon>
        <taxon>Pseudomonadota</taxon>
        <taxon>Betaproteobacteria</taxon>
        <taxon>Burkholderiales</taxon>
        <taxon>Oxalobacteraceae</taxon>
        <taxon>Telluria group</taxon>
        <taxon>Duganella</taxon>
    </lineage>
</organism>
<keyword evidence="5" id="KW-1185">Reference proteome</keyword>
<dbReference type="Proteomes" id="UP000479335">
    <property type="component" value="Unassembled WGS sequence"/>
</dbReference>
<keyword evidence="1" id="KW-1133">Transmembrane helix</keyword>
<evidence type="ECO:0000256" key="2">
    <source>
        <dbReference type="SAM" id="SignalP"/>
    </source>
</evidence>
<accession>A0A6L8K516</accession>
<dbReference type="AlphaFoldDB" id="A0A6L8K516"/>
<protein>
    <submittedName>
        <fullName evidence="4">PEP-CTERM sorting domain-containing protein</fullName>
    </submittedName>
</protein>
<comment type="caution">
    <text evidence="4">The sequence shown here is derived from an EMBL/GenBank/DDBJ whole genome shotgun (WGS) entry which is preliminary data.</text>
</comment>
<evidence type="ECO:0000256" key="1">
    <source>
        <dbReference type="SAM" id="Phobius"/>
    </source>
</evidence>
<reference evidence="4 5" key="1">
    <citation type="submission" date="2019-12" db="EMBL/GenBank/DDBJ databases">
        <title>Novel species isolated from a subtropical stream in China.</title>
        <authorList>
            <person name="Lu H."/>
        </authorList>
    </citation>
    <scope>NUCLEOTIDE SEQUENCE [LARGE SCALE GENOMIC DNA]</scope>
    <source>
        <strain evidence="4 5">FT135W</strain>
    </source>
</reference>
<feature type="chain" id="PRO_5026700479" evidence="2">
    <location>
        <begin position="27"/>
        <end position="230"/>
    </location>
</feature>
<dbReference type="EMBL" id="WWCN01000004">
    <property type="protein sequence ID" value="MYM22593.1"/>
    <property type="molecule type" value="Genomic_DNA"/>
</dbReference>
<keyword evidence="1" id="KW-0472">Membrane</keyword>
<feature type="domain" description="Ice-binding protein C-terminal" evidence="3">
    <location>
        <begin position="203"/>
        <end position="227"/>
    </location>
</feature>
<proteinExistence type="predicted"/>
<keyword evidence="2" id="KW-0732">Signal</keyword>
<sequence length="230" mass="23601">MTLGKFAKKVVLAGLTTMAMASAAQATNVLLFDDFVHSNDVWGSALSGLGLSVTTVSSDGAFNAAITGSYDLVVVQFDSTGHSINLNSYLSGGGKLIYSNWMATDDATVGVTQGAYNQYNLTITSAALAAGLSSATQTLTNPTYGIFSREVSGAVSLATLGSASGILNTVGGKVIVNGFLGETLVSTSDEVRLYQNEVNMLAAVPEPATYAMLGVGLAMLGFAARKKRAS</sequence>
<gene>
    <name evidence="4" type="ORF">GTP46_08040</name>
</gene>
<dbReference type="InterPro" id="IPR013424">
    <property type="entry name" value="Ice-binding_C"/>
</dbReference>